<dbReference type="GO" id="GO:0006508">
    <property type="term" value="P:proteolysis"/>
    <property type="evidence" value="ECO:0007669"/>
    <property type="project" value="InterPro"/>
</dbReference>
<dbReference type="GO" id="GO:0009653">
    <property type="term" value="P:anatomical structure morphogenesis"/>
    <property type="evidence" value="ECO:0000318"/>
    <property type="project" value="GO_Central"/>
</dbReference>
<sequence>MKYPFLLILILSTLPSTVSPCEITFILETLKSVNSTASLIIRKSVDSLSQCTRFCSSVPNCTHFTFSNAEPIEKKNGGFNCHLHSKSPVLTTSGSRTVGTKTCLENKCLKRSFAFEKFPGRSLVNSSFIIKTFSISMEECLSQCQKESSCRAALHNNDTSLCQLSRVSLNSVYNPRLYFKASYSVDLYENNCVDYAMTSSACTFMRVNGGGLKSVSDQLIQNVGSFDECEQMCVIRSRISDVCRSYTYDNSTNECNLMWASARMLGRSPLESMKPNLFHGDLDDCVNFSLKCREDNLEVKASSMRMFIGKMMTKKSKKIMCQEDYEGNYDFSSKFDFKKCGLDPNKSKDSTYRGMVHVKEGSTSLVTIRDKVLQVNCRLHKSMPSEEQFLSVQMNVRENNKTNQVMSDVVVVTAPPAQTNPKFSLKILGLDSTEADTVHIGDYGWIMLAVKNSAEDFTVTNLVAKDVQTGRVLRIIDEDGCVLRRDIVKEIRKTDNYVKLKISFSGFRRQTEVVYHAMMETCTVGCMPKCNQDMMLPEEETNVHSLPLSLDLPRHRMVRRSLAGEPRELQLTSDVYKVTGHKLTLLNPPSPKQFDFPAPKSDFEFNDNGEFHEGDVIVVKHSPNLWTSVKHCLIDDVTCMLTVVLGAIQMFLMFSCFLIMYCYYQQWRFYRELNRPQEHNVQYYTTSKPEENTRDT</sequence>
<dbReference type="KEGG" id="cel:CELE_F41A4.1"/>
<dbReference type="PROSITE" id="PS50948">
    <property type="entry name" value="PAN"/>
    <property type="match status" value="3"/>
</dbReference>
<dbReference type="PANTHER" id="PTHR47327:SF17">
    <property type="entry name" value="CUTICLIN-LIKE"/>
    <property type="match status" value="1"/>
</dbReference>
<protein>
    <submittedName>
        <fullName evidence="7">CUTiclin-Like</fullName>
    </submittedName>
</protein>
<dbReference type="PIR" id="T33132">
    <property type="entry name" value="T33132"/>
</dbReference>
<dbReference type="InterPro" id="IPR001507">
    <property type="entry name" value="ZP_dom"/>
</dbReference>
<evidence type="ECO:0000259" key="6">
    <source>
        <dbReference type="PROSITE" id="PS51034"/>
    </source>
</evidence>
<dbReference type="PhylomeDB" id="O61834"/>
<dbReference type="InterPro" id="IPR052774">
    <property type="entry name" value="Celegans_DevNeuronal_Protein"/>
</dbReference>
<dbReference type="Gene3D" id="3.50.4.10">
    <property type="entry name" value="Hepatocyte Growth Factor"/>
    <property type="match status" value="3"/>
</dbReference>
<evidence type="ECO:0000256" key="4">
    <source>
        <dbReference type="SAM" id="SignalP"/>
    </source>
</evidence>
<dbReference type="FunCoup" id="O61834">
    <property type="interactions" value="98"/>
</dbReference>
<dbReference type="PaxDb" id="6239-F41A4.1"/>
<evidence type="ECO:0000259" key="5">
    <source>
        <dbReference type="PROSITE" id="PS50948"/>
    </source>
</evidence>
<feature type="signal peptide" evidence="4">
    <location>
        <begin position="1"/>
        <end position="20"/>
    </location>
</feature>
<dbReference type="UCSC" id="F41A4.1">
    <property type="organism name" value="c. elegans"/>
</dbReference>
<keyword evidence="3" id="KW-0812">Transmembrane</keyword>
<dbReference type="InterPro" id="IPR000177">
    <property type="entry name" value="Apple"/>
</dbReference>
<dbReference type="EMBL" id="BX284604">
    <property type="protein sequence ID" value="CCD70958.1"/>
    <property type="molecule type" value="Genomic_DNA"/>
</dbReference>
<dbReference type="RefSeq" id="NP_499971.2">
    <property type="nucleotide sequence ID" value="NM_067570.6"/>
</dbReference>
<dbReference type="InterPro" id="IPR003609">
    <property type="entry name" value="Pan_app"/>
</dbReference>
<proteinExistence type="predicted"/>
<dbReference type="SMART" id="SM00473">
    <property type="entry name" value="PAN_AP"/>
    <property type="match status" value="3"/>
</dbReference>
<evidence type="ECO:0000313" key="7">
    <source>
        <dbReference type="EMBL" id="CCD70958.1"/>
    </source>
</evidence>
<dbReference type="Proteomes" id="UP000001940">
    <property type="component" value="Chromosome IV"/>
</dbReference>
<dbReference type="CDD" id="cd01099">
    <property type="entry name" value="PAN_AP_HGF"/>
    <property type="match status" value="1"/>
</dbReference>
<evidence type="ECO:0000256" key="1">
    <source>
        <dbReference type="ARBA" id="ARBA00022737"/>
    </source>
</evidence>
<keyword evidence="8" id="KW-1185">Reference proteome</keyword>
<dbReference type="Pfam" id="PF00024">
    <property type="entry name" value="PAN_1"/>
    <property type="match status" value="3"/>
</dbReference>
<evidence type="ECO:0000313" key="9">
    <source>
        <dbReference type="WormBase" id="F41A4.1"/>
    </source>
</evidence>
<accession>O61834</accession>
<dbReference type="WormBase" id="F41A4.1">
    <property type="protein sequence ID" value="CE37517"/>
    <property type="gene ID" value="WBGene00018256"/>
    <property type="gene designation" value="cutl-28"/>
</dbReference>
<dbReference type="Bgee" id="WBGene00018256">
    <property type="expression patterns" value="Expressed in pharyngeal muscle cell (C elegans) and 3 other cell types or tissues"/>
</dbReference>
<keyword evidence="1" id="KW-0677">Repeat</keyword>
<dbReference type="STRING" id="6239.F41A4.1.1"/>
<reference evidence="7 8" key="1">
    <citation type="journal article" date="1998" name="Science">
        <title>Genome sequence of the nematode C. elegans: a platform for investigating biology.</title>
        <authorList>
            <consortium name="The C. elegans sequencing consortium"/>
            <person name="Sulson J.E."/>
            <person name="Waterston R."/>
        </authorList>
    </citation>
    <scope>NUCLEOTIDE SEQUENCE [LARGE SCALE GENOMIC DNA]</scope>
    <source>
        <strain evidence="7 8">Bristol N2</strain>
    </source>
</reference>
<dbReference type="PANTHER" id="PTHR47327">
    <property type="entry name" value="FI18240P1-RELATED"/>
    <property type="match status" value="1"/>
</dbReference>
<evidence type="ECO:0000256" key="2">
    <source>
        <dbReference type="ARBA" id="ARBA00023157"/>
    </source>
</evidence>
<dbReference type="HOGENOM" id="CLU_390946_0_0_1"/>
<dbReference type="OrthoDB" id="5855871at2759"/>
<name>O61834_CAEEL</name>
<feature type="transmembrane region" description="Helical" evidence="3">
    <location>
        <begin position="640"/>
        <end position="664"/>
    </location>
</feature>
<feature type="chain" id="PRO_5004159183" evidence="4">
    <location>
        <begin position="21"/>
        <end position="696"/>
    </location>
</feature>
<dbReference type="GeneID" id="176895"/>
<dbReference type="eggNOG" id="ENOG502QRTZ">
    <property type="taxonomic scope" value="Eukaryota"/>
</dbReference>
<keyword evidence="3" id="KW-0472">Membrane</keyword>
<feature type="domain" description="Apple" evidence="5">
    <location>
        <begin position="108"/>
        <end position="192"/>
    </location>
</feature>
<dbReference type="OMA" id="CIVYCYI"/>
<feature type="domain" description="Apple" evidence="5">
    <location>
        <begin position="21"/>
        <end position="103"/>
    </location>
</feature>
<dbReference type="InParanoid" id="O61834"/>
<organism evidence="7 8">
    <name type="scientific">Caenorhabditis elegans</name>
    <dbReference type="NCBI Taxonomy" id="6239"/>
    <lineage>
        <taxon>Eukaryota</taxon>
        <taxon>Metazoa</taxon>
        <taxon>Ecdysozoa</taxon>
        <taxon>Nematoda</taxon>
        <taxon>Chromadorea</taxon>
        <taxon>Rhabditida</taxon>
        <taxon>Rhabditina</taxon>
        <taxon>Rhabditomorpha</taxon>
        <taxon>Rhabditoidea</taxon>
        <taxon>Rhabditidae</taxon>
        <taxon>Peloderinae</taxon>
        <taxon>Caenorhabditis</taxon>
    </lineage>
</organism>
<dbReference type="CTD" id="176895"/>
<keyword evidence="4" id="KW-0732">Signal</keyword>
<keyword evidence="2" id="KW-1015">Disulfide bond</keyword>
<dbReference type="PROSITE" id="PS51034">
    <property type="entry name" value="ZP_2"/>
    <property type="match status" value="1"/>
</dbReference>
<evidence type="ECO:0000313" key="8">
    <source>
        <dbReference type="Proteomes" id="UP000001940"/>
    </source>
</evidence>
<feature type="domain" description="Apple" evidence="5">
    <location>
        <begin position="202"/>
        <end position="282"/>
    </location>
</feature>
<dbReference type="SUPFAM" id="SSF57414">
    <property type="entry name" value="Hairpin loop containing domain-like"/>
    <property type="match status" value="2"/>
</dbReference>
<dbReference type="GO" id="GO:0005576">
    <property type="term" value="C:extracellular region"/>
    <property type="evidence" value="ECO:0007669"/>
    <property type="project" value="InterPro"/>
</dbReference>
<gene>
    <name evidence="7 9" type="primary">cutl-28</name>
    <name evidence="7" type="ORF">CELE_F41A4.1</name>
    <name evidence="9" type="ORF">F41A4.1</name>
</gene>
<dbReference type="SMART" id="SM00223">
    <property type="entry name" value="APPLE"/>
    <property type="match status" value="1"/>
</dbReference>
<dbReference type="IntAct" id="O61834">
    <property type="interactions" value="1"/>
</dbReference>
<dbReference type="AlphaFoldDB" id="O61834"/>
<feature type="domain" description="ZP" evidence="6">
    <location>
        <begin position="291"/>
        <end position="537"/>
    </location>
</feature>
<evidence type="ECO:0000256" key="3">
    <source>
        <dbReference type="SAM" id="Phobius"/>
    </source>
</evidence>
<keyword evidence="3" id="KW-1133">Transmembrane helix</keyword>
<dbReference type="AGR" id="WB:WBGene00018256"/>